<feature type="compositionally biased region" description="Low complexity" evidence="1">
    <location>
        <begin position="248"/>
        <end position="257"/>
    </location>
</feature>
<feature type="non-terminal residue" evidence="3">
    <location>
        <position position="1"/>
    </location>
</feature>
<feature type="compositionally biased region" description="Polar residues" evidence="1">
    <location>
        <begin position="232"/>
        <end position="243"/>
    </location>
</feature>
<protein>
    <submittedName>
        <fullName evidence="3">Uncharacterized protein</fullName>
    </submittedName>
</protein>
<organism evidence="3 4">
    <name type="scientific">Reticulomyxa filosa</name>
    <dbReference type="NCBI Taxonomy" id="46433"/>
    <lineage>
        <taxon>Eukaryota</taxon>
        <taxon>Sar</taxon>
        <taxon>Rhizaria</taxon>
        <taxon>Retaria</taxon>
        <taxon>Foraminifera</taxon>
        <taxon>Monothalamids</taxon>
        <taxon>Reticulomyxidae</taxon>
        <taxon>Reticulomyxa</taxon>
    </lineage>
</organism>
<feature type="region of interest" description="Disordered" evidence="1">
    <location>
        <begin position="738"/>
        <end position="779"/>
    </location>
</feature>
<feature type="compositionally biased region" description="Basic residues" evidence="1">
    <location>
        <begin position="316"/>
        <end position="330"/>
    </location>
</feature>
<name>X6NF57_RETFI</name>
<keyword evidence="2" id="KW-0812">Transmembrane</keyword>
<feature type="transmembrane region" description="Helical" evidence="2">
    <location>
        <begin position="546"/>
        <end position="569"/>
    </location>
</feature>
<comment type="caution">
    <text evidence="3">The sequence shown here is derived from an EMBL/GenBank/DDBJ whole genome shotgun (WGS) entry which is preliminary data.</text>
</comment>
<dbReference type="EMBL" id="ASPP01009269">
    <property type="protein sequence ID" value="ETO24364.1"/>
    <property type="molecule type" value="Genomic_DNA"/>
</dbReference>
<evidence type="ECO:0000256" key="2">
    <source>
        <dbReference type="SAM" id="Phobius"/>
    </source>
</evidence>
<keyword evidence="4" id="KW-1185">Reference proteome</keyword>
<feature type="region of interest" description="Disordered" evidence="1">
    <location>
        <begin position="633"/>
        <end position="705"/>
    </location>
</feature>
<feature type="region of interest" description="Disordered" evidence="1">
    <location>
        <begin position="232"/>
        <end position="269"/>
    </location>
</feature>
<feature type="region of interest" description="Disordered" evidence="1">
    <location>
        <begin position="312"/>
        <end position="361"/>
    </location>
</feature>
<dbReference type="Proteomes" id="UP000023152">
    <property type="component" value="Unassembled WGS sequence"/>
</dbReference>
<evidence type="ECO:0000256" key="1">
    <source>
        <dbReference type="SAM" id="MobiDB-lite"/>
    </source>
</evidence>
<keyword evidence="2" id="KW-0472">Membrane</keyword>
<feature type="compositionally biased region" description="Basic residues" evidence="1">
    <location>
        <begin position="347"/>
        <end position="361"/>
    </location>
</feature>
<proteinExistence type="predicted"/>
<accession>X6NF57</accession>
<feature type="compositionally biased region" description="Polar residues" evidence="1">
    <location>
        <begin position="331"/>
        <end position="346"/>
    </location>
</feature>
<gene>
    <name evidence="3" type="ORF">RFI_12794</name>
</gene>
<sequence length="829" mass="95123">DWSFNCFTTLPRMFFVCLFERSDCPFCKKKKKKTYFMCLWNNLLYIVLHVHKVEIATDDHSNIIIHGDPEEHGQTSYFDIEAPLDTPKMEDGHGKRGFEQGFMSSIPKYLRKIEIFGFIPNIRGVFTPLQLALLADILNAIGASADLVAEYNTTHMKASTSDKSKKPVIMHIIIAKREFFFFFFFFGEKNIRVQIYKYKVYVQMYAHTHTKASKLSQEDVTKIGGKHMSFKVTSKSNHSNLQKPSKENSNNDSTGDNNGNGNGAGNGSANDNMHTPAIIDIDLQIYSCMLLLLENNVETPPIEWFLSDSNESYQHGHGHKQNHKLKHKSKQSQAQSPTFTSMPTQKPKQRQKHDHIQQHTKQHSLHYDACSAWLSDLNAAHVALHLQNIRVLMKQIPTEAYTNITIGKVEMFEFLPSKEFQECMQIGPNQLVRRPILIMRANKPDNTNGNENEHKHFDSEAQRQFEEKIATVTLPHVTCIMRKQYTVSNHKNKDAMSDSESLGASIPGLEPLIQPQKSVWDKRYFSFKPSLPEQRQEFDYTVYPSFFFYPLPTFHCWSLNCFFFFFCFFKKKKLYIYVCVNLEPAEVEVDLDLLSRLKLISQAFSFASDIKYNAFAKKSVHNYVMKHNDKHKCGRLTSQSKSDRHDEHNTPSYYPSFEKDIRQGKKIQGKPHVDVSRHKDKVKQTSVAVGRGDTSASNLGHNPRSKKMSYSFASNMACSISVHEDEYVFDDHVSIPNAAVDSHNRDNGNDNDNDDGNNSDRGKKPNDNTNTNAGDNDDDDEVFSFFREITTTSLTVRFSVRDKEIEKLPRKENIAIKFSELAARSSSHV</sequence>
<dbReference type="AlphaFoldDB" id="X6NF57"/>
<reference evidence="3 4" key="1">
    <citation type="journal article" date="2013" name="Curr. Biol.">
        <title>The Genome of the Foraminiferan Reticulomyxa filosa.</title>
        <authorList>
            <person name="Glockner G."/>
            <person name="Hulsmann N."/>
            <person name="Schleicher M."/>
            <person name="Noegel A.A."/>
            <person name="Eichinger L."/>
            <person name="Gallinger C."/>
            <person name="Pawlowski J."/>
            <person name="Sierra R."/>
            <person name="Euteneuer U."/>
            <person name="Pillet L."/>
            <person name="Moustafa A."/>
            <person name="Platzer M."/>
            <person name="Groth M."/>
            <person name="Szafranski K."/>
            <person name="Schliwa M."/>
        </authorList>
    </citation>
    <scope>NUCLEOTIDE SEQUENCE [LARGE SCALE GENOMIC DNA]</scope>
</reference>
<evidence type="ECO:0000313" key="4">
    <source>
        <dbReference type="Proteomes" id="UP000023152"/>
    </source>
</evidence>
<evidence type="ECO:0000313" key="3">
    <source>
        <dbReference type="EMBL" id="ETO24364.1"/>
    </source>
</evidence>
<keyword evidence="2" id="KW-1133">Transmembrane helix</keyword>